<dbReference type="AlphaFoldDB" id="A0A3D8S9R9"/>
<accession>A0A3D8S9R9</accession>
<organism evidence="1 2">
    <name type="scientific">Coleophoma crateriformis</name>
    <dbReference type="NCBI Taxonomy" id="565419"/>
    <lineage>
        <taxon>Eukaryota</taxon>
        <taxon>Fungi</taxon>
        <taxon>Dikarya</taxon>
        <taxon>Ascomycota</taxon>
        <taxon>Pezizomycotina</taxon>
        <taxon>Leotiomycetes</taxon>
        <taxon>Helotiales</taxon>
        <taxon>Dermateaceae</taxon>
        <taxon>Coleophoma</taxon>
    </lineage>
</organism>
<dbReference type="EMBL" id="PDLN01000006">
    <property type="protein sequence ID" value="RDW83096.1"/>
    <property type="molecule type" value="Genomic_DNA"/>
</dbReference>
<sequence>MANLGFSGESGSPGQPGRLAAMDIYTFASMHRRYRLPARGQYKRGHHLYLSRHFLQPLADGAPTLTNAQEALKIHLTRFLCQAWLPGVWGDIHQFTRCRNCLARGRRSLTITSAWQNYVTRRWKELKLTDNDLLRKKGVLLPLGWDERQGTEPYAVQGLFLDKETLYDVMANMTAAFHLGLLQLDTGDIVFHQDVTTSWLQRLSPEEEHEKIYRRRMAVKRISQFCQLGTMLEIDFTIFAREQYIAELRKDASADFTTFSPALRPFGGR</sequence>
<proteinExistence type="predicted"/>
<dbReference type="OrthoDB" id="10324877at2759"/>
<gene>
    <name evidence="1" type="ORF">BP5796_04587</name>
</gene>
<evidence type="ECO:0000313" key="1">
    <source>
        <dbReference type="EMBL" id="RDW83096.1"/>
    </source>
</evidence>
<comment type="caution">
    <text evidence="1">The sequence shown here is derived from an EMBL/GenBank/DDBJ whole genome shotgun (WGS) entry which is preliminary data.</text>
</comment>
<keyword evidence="2" id="KW-1185">Reference proteome</keyword>
<protein>
    <submittedName>
        <fullName evidence="1">Uncharacterized protein</fullName>
    </submittedName>
</protein>
<name>A0A3D8S9R9_9HELO</name>
<evidence type="ECO:0000313" key="2">
    <source>
        <dbReference type="Proteomes" id="UP000256328"/>
    </source>
</evidence>
<reference evidence="1 2" key="1">
    <citation type="journal article" date="2018" name="IMA Fungus">
        <title>IMA Genome-F 9: Draft genome sequence of Annulohypoxylon stygium, Aspergillus mulundensis, Berkeleyomyces basicola (syn. Thielaviopsis basicola), Ceratocystis smalleyi, two Cercospora beticola strains, Coleophoma cylindrospora, Fusarium fracticaudum, Phialophora cf. hyalina, and Morchella septimelata.</title>
        <authorList>
            <person name="Wingfield B.D."/>
            <person name="Bills G.F."/>
            <person name="Dong Y."/>
            <person name="Huang W."/>
            <person name="Nel W.J."/>
            <person name="Swalarsk-Parry B.S."/>
            <person name="Vaghefi N."/>
            <person name="Wilken P.M."/>
            <person name="An Z."/>
            <person name="de Beer Z.W."/>
            <person name="De Vos L."/>
            <person name="Chen L."/>
            <person name="Duong T.A."/>
            <person name="Gao Y."/>
            <person name="Hammerbacher A."/>
            <person name="Kikkert J.R."/>
            <person name="Li Y."/>
            <person name="Li H."/>
            <person name="Li K."/>
            <person name="Li Q."/>
            <person name="Liu X."/>
            <person name="Ma X."/>
            <person name="Naidoo K."/>
            <person name="Pethybridge S.J."/>
            <person name="Sun J."/>
            <person name="Steenkamp E.T."/>
            <person name="van der Nest M.A."/>
            <person name="van Wyk S."/>
            <person name="Wingfield M.J."/>
            <person name="Xiong C."/>
            <person name="Yue Q."/>
            <person name="Zhang X."/>
        </authorList>
    </citation>
    <scope>NUCLEOTIDE SEQUENCE [LARGE SCALE GENOMIC DNA]</scope>
    <source>
        <strain evidence="1 2">BP5796</strain>
    </source>
</reference>
<dbReference type="Proteomes" id="UP000256328">
    <property type="component" value="Unassembled WGS sequence"/>
</dbReference>